<dbReference type="InterPro" id="IPR012902">
    <property type="entry name" value="N_methyl_site"/>
</dbReference>
<organism evidence="2 3">
    <name type="scientific">Paucimonas lemoignei</name>
    <name type="common">Pseudomonas lemoignei</name>
    <dbReference type="NCBI Taxonomy" id="29443"/>
    <lineage>
        <taxon>Bacteria</taxon>
        <taxon>Pseudomonadati</taxon>
        <taxon>Pseudomonadota</taxon>
        <taxon>Betaproteobacteria</taxon>
        <taxon>Burkholderiales</taxon>
        <taxon>Burkholderiaceae</taxon>
        <taxon>Paucimonas</taxon>
    </lineage>
</organism>
<evidence type="ECO:0000313" key="3">
    <source>
        <dbReference type="Proteomes" id="UP000295382"/>
    </source>
</evidence>
<sequence length="185" mass="19983">MKKHAETGFSLIEVLVSLLVLSVGIIGAASMQLNALRSNQQSGFHSTALQLAIDTADQIRAATVNNDADAANAYLRLDFKSEESVISAHSLCYDVSSACNAVEITDAQIYEIQRRLKSSLPNGRIKVCRDAAPWSDSSNTYQWDCHDAGKSAPIVVKLSWRSPSDHTALPAGGKESPRLVILVQT</sequence>
<dbReference type="AlphaFoldDB" id="A0A4R3HT98"/>
<keyword evidence="1" id="KW-1133">Transmembrane helix</keyword>
<gene>
    <name evidence="2" type="ORF">EDC30_1091</name>
</gene>
<keyword evidence="3" id="KW-1185">Reference proteome</keyword>
<name>A0A4R3HT98_PAULE</name>
<reference evidence="2 3" key="1">
    <citation type="submission" date="2019-03" db="EMBL/GenBank/DDBJ databases">
        <title>Genomic Encyclopedia of Type Strains, Phase IV (KMG-IV): sequencing the most valuable type-strain genomes for metagenomic binning, comparative biology and taxonomic classification.</title>
        <authorList>
            <person name="Goeker M."/>
        </authorList>
    </citation>
    <scope>NUCLEOTIDE SEQUENCE [LARGE SCALE GENOMIC DNA]</scope>
    <source>
        <strain evidence="2 3">DSM 7445</strain>
    </source>
</reference>
<dbReference type="NCBIfam" id="TIGR02523">
    <property type="entry name" value="type_IV_pilV"/>
    <property type="match status" value="1"/>
</dbReference>
<dbReference type="Proteomes" id="UP000295382">
    <property type="component" value="Unassembled WGS sequence"/>
</dbReference>
<dbReference type="Pfam" id="PF07963">
    <property type="entry name" value="N_methyl"/>
    <property type="match status" value="1"/>
</dbReference>
<feature type="transmembrane region" description="Helical" evidence="1">
    <location>
        <begin position="12"/>
        <end position="31"/>
    </location>
</feature>
<evidence type="ECO:0000313" key="2">
    <source>
        <dbReference type="EMBL" id="TCS35703.1"/>
    </source>
</evidence>
<keyword evidence="1" id="KW-0812">Transmembrane</keyword>
<dbReference type="RefSeq" id="WP_132259387.1">
    <property type="nucleotide sequence ID" value="NZ_SLZQ01000009.1"/>
</dbReference>
<comment type="caution">
    <text evidence="2">The sequence shown here is derived from an EMBL/GenBank/DDBJ whole genome shotgun (WGS) entry which is preliminary data.</text>
</comment>
<keyword evidence="1" id="KW-0472">Membrane</keyword>
<dbReference type="NCBIfam" id="TIGR02532">
    <property type="entry name" value="IV_pilin_GFxxxE"/>
    <property type="match status" value="1"/>
</dbReference>
<dbReference type="EMBL" id="SLZQ01000009">
    <property type="protein sequence ID" value="TCS35703.1"/>
    <property type="molecule type" value="Genomic_DNA"/>
</dbReference>
<protein>
    <submittedName>
        <fullName evidence="2">Type IV pilus assembly protein PilV</fullName>
    </submittedName>
</protein>
<evidence type="ECO:0000256" key="1">
    <source>
        <dbReference type="SAM" id="Phobius"/>
    </source>
</evidence>
<accession>A0A4R3HT98</accession>
<dbReference type="InterPro" id="IPR013362">
    <property type="entry name" value="Pilus_4_PilV"/>
</dbReference>
<dbReference type="OrthoDB" id="8724817at2"/>
<proteinExistence type="predicted"/>